<dbReference type="Proteomes" id="UP000585579">
    <property type="component" value="Unassembled WGS sequence"/>
</dbReference>
<accession>A0A7K4AWN6</accession>
<name>A0A7K4AWN6_9EURY</name>
<dbReference type="AlphaFoldDB" id="A0A7K4AWN6"/>
<dbReference type="EMBL" id="JAAYQL010000058">
    <property type="protein sequence ID" value="NLK33094.1"/>
    <property type="molecule type" value="Genomic_DNA"/>
</dbReference>
<protein>
    <submittedName>
        <fullName evidence="1">Uncharacterized protein</fullName>
    </submittedName>
</protein>
<proteinExistence type="predicted"/>
<gene>
    <name evidence="1" type="ORF">GX302_09795</name>
</gene>
<comment type="caution">
    <text evidence="1">The sequence shown here is derived from an EMBL/GenBank/DDBJ whole genome shotgun (WGS) entry which is preliminary data.</text>
</comment>
<sequence>MVRKQGDRLKQFETKSNIIKYILGKQGPVSEPEIRKHLGEKYGIKDQGRINRHLHELKKVECIELIPPIKTGLSNKWDITKTEHLENIQIKFEDIKLNEFEKSLIVILRESNLDIDRDLDGLECFFELLLSTSFFNACMDIGLEKLQNRAWELYLYDRGFERNKNIKQLLKNCYDTNIKKNPNFIKISEETFRKIMEEIVRNKNSWNVENPISETLEEKYPNEAKEIYEKTKEIWILMTKQKLIFLDTRYHLLFKHYFHQDILNDIVTSDEIEFAMKIKENQKESSVLVRYFKNLILISEYVVRYKKPTFFNVNGTPNEVLKEIIDFYKLDYSTIPDEIKKLIETS</sequence>
<reference evidence="1 2" key="1">
    <citation type="journal article" date="2020" name="Biotechnol. Biofuels">
        <title>New insights from the biogas microbiome by comprehensive genome-resolved metagenomics of nearly 1600 species originating from multiple anaerobic digesters.</title>
        <authorList>
            <person name="Campanaro S."/>
            <person name="Treu L."/>
            <person name="Rodriguez-R L.M."/>
            <person name="Kovalovszki A."/>
            <person name="Ziels R.M."/>
            <person name="Maus I."/>
            <person name="Zhu X."/>
            <person name="Kougias P.G."/>
            <person name="Basile A."/>
            <person name="Luo G."/>
            <person name="Schluter A."/>
            <person name="Konstantinidis K.T."/>
            <person name="Angelidaki I."/>
        </authorList>
    </citation>
    <scope>NUCLEOTIDE SEQUENCE [LARGE SCALE GENOMIC DNA]</scope>
    <source>
        <strain evidence="1">AS22ysBPME_46</strain>
    </source>
</reference>
<evidence type="ECO:0000313" key="1">
    <source>
        <dbReference type="EMBL" id="NLK33094.1"/>
    </source>
</evidence>
<evidence type="ECO:0000313" key="2">
    <source>
        <dbReference type="Proteomes" id="UP000585579"/>
    </source>
</evidence>
<organism evidence="1 2">
    <name type="scientific">Methanosarcina flavescens</name>
    <dbReference type="NCBI Taxonomy" id="1715806"/>
    <lineage>
        <taxon>Archaea</taxon>
        <taxon>Methanobacteriati</taxon>
        <taxon>Methanobacteriota</taxon>
        <taxon>Stenosarchaea group</taxon>
        <taxon>Methanomicrobia</taxon>
        <taxon>Methanosarcinales</taxon>
        <taxon>Methanosarcinaceae</taxon>
        <taxon>Methanosarcina</taxon>
    </lineage>
</organism>